<dbReference type="Pfam" id="PF01699">
    <property type="entry name" value="Na_Ca_ex"/>
    <property type="match status" value="1"/>
</dbReference>
<feature type="domain" description="Sodium/calcium exchanger membrane region" evidence="9">
    <location>
        <begin position="265"/>
        <end position="342"/>
    </location>
</feature>
<keyword evidence="4" id="KW-0109">Calcium transport</keyword>
<dbReference type="PANTHER" id="PTHR12266:SF0">
    <property type="entry name" value="MITOCHONDRIAL SODIUM_CALCIUM EXCHANGER PROTEIN"/>
    <property type="match status" value="1"/>
</dbReference>
<organism evidence="10 11">
    <name type="scientific">Macrostomum lignano</name>
    <dbReference type="NCBI Taxonomy" id="282301"/>
    <lineage>
        <taxon>Eukaryota</taxon>
        <taxon>Metazoa</taxon>
        <taxon>Spiralia</taxon>
        <taxon>Lophotrochozoa</taxon>
        <taxon>Platyhelminthes</taxon>
        <taxon>Rhabditophora</taxon>
        <taxon>Macrostomorpha</taxon>
        <taxon>Macrostomida</taxon>
        <taxon>Macrostomidae</taxon>
        <taxon>Macrostomum</taxon>
    </lineage>
</organism>
<keyword evidence="4" id="KW-0406">Ion transport</keyword>
<keyword evidence="10" id="KW-1185">Reference proteome</keyword>
<reference evidence="11" key="1">
    <citation type="submission" date="2016-11" db="UniProtKB">
        <authorList>
            <consortium name="WormBaseParasite"/>
        </authorList>
    </citation>
    <scope>IDENTIFICATION</scope>
</reference>
<keyword evidence="2" id="KW-0813">Transport</keyword>
<sequence length="371" mass="39487">LRRRRDTATEGRNPPRQRDRRPTRQKNRSADLRAAAGSYGERAPTAATPYVADELPKASALAQRRVGAATVNDGLLLHRSLRHPTPPSGRRYDLDGAELDIDEDEDDVENSSLSSAAAAPTPSVDLATSAVGIALRRPSLVARVAAAGGFSADFLAAGSAGAPPGAIDSGSWRRRPASQRRLLELAKAAARMPCCCRSAWPCRSSTTTSPPVARLVPAAELPFNWPFGPLVCLLASGLVQRAGAHCRLSKCCCFFFLYHLRPVLAVIAIVALCKSEIRTARCAFGVLLNVSKGRLGWTLLAWGNSVVGDLIQQRGPGPRGYPRMAISACFGGPMFNLLCCWPGIERAACGCLGDRLDFVLLGGLAASLCFT</sequence>
<dbReference type="Gene3D" id="1.20.1420.30">
    <property type="entry name" value="NCX, central ion-binding region"/>
    <property type="match status" value="1"/>
</dbReference>
<dbReference type="InterPro" id="IPR004837">
    <property type="entry name" value="NaCa_Exmemb"/>
</dbReference>
<evidence type="ECO:0000256" key="7">
    <source>
        <dbReference type="ARBA" id="ARBA00023136"/>
    </source>
</evidence>
<evidence type="ECO:0000256" key="6">
    <source>
        <dbReference type="ARBA" id="ARBA00022989"/>
    </source>
</evidence>
<dbReference type="WBParaSite" id="maker-unitig_33450-snap-gene-0.3-mRNA-1">
    <property type="protein sequence ID" value="maker-unitig_33450-snap-gene-0.3-mRNA-1"/>
    <property type="gene ID" value="maker-unitig_33450-snap-gene-0.3"/>
</dbReference>
<dbReference type="GO" id="GO:0015297">
    <property type="term" value="F:antiporter activity"/>
    <property type="evidence" value="ECO:0007669"/>
    <property type="project" value="UniProtKB-KW"/>
</dbReference>
<keyword evidence="5" id="KW-0812">Transmembrane</keyword>
<evidence type="ECO:0000256" key="1">
    <source>
        <dbReference type="ARBA" id="ARBA00004141"/>
    </source>
</evidence>
<evidence type="ECO:0000259" key="9">
    <source>
        <dbReference type="Pfam" id="PF01699"/>
    </source>
</evidence>
<comment type="subcellular location">
    <subcellularLocation>
        <location evidence="1">Membrane</location>
        <topology evidence="1">Multi-pass membrane protein</topology>
    </subcellularLocation>
</comment>
<evidence type="ECO:0000256" key="8">
    <source>
        <dbReference type="SAM" id="MobiDB-lite"/>
    </source>
</evidence>
<evidence type="ECO:0000256" key="4">
    <source>
        <dbReference type="ARBA" id="ARBA00022568"/>
    </source>
</evidence>
<evidence type="ECO:0000256" key="5">
    <source>
        <dbReference type="ARBA" id="ARBA00022692"/>
    </source>
</evidence>
<dbReference type="Proteomes" id="UP000095280">
    <property type="component" value="Unplaced"/>
</dbReference>
<proteinExistence type="predicted"/>
<keyword evidence="6" id="KW-1133">Transmembrane helix</keyword>
<accession>A0A1I8FHP9</accession>
<evidence type="ECO:0000313" key="11">
    <source>
        <dbReference type="WBParaSite" id="maker-unitig_33450-snap-gene-0.3-mRNA-1"/>
    </source>
</evidence>
<keyword evidence="7" id="KW-0472">Membrane</keyword>
<dbReference type="GO" id="GO:0006816">
    <property type="term" value="P:calcium ion transport"/>
    <property type="evidence" value="ECO:0007669"/>
    <property type="project" value="UniProtKB-KW"/>
</dbReference>
<evidence type="ECO:0000256" key="2">
    <source>
        <dbReference type="ARBA" id="ARBA00022448"/>
    </source>
</evidence>
<keyword evidence="3" id="KW-0050">Antiport</keyword>
<dbReference type="PANTHER" id="PTHR12266">
    <property type="entry name" value="NA+/CA2+ K+ INDEPENDENT EXCHANGER"/>
    <property type="match status" value="1"/>
</dbReference>
<protein>
    <submittedName>
        <fullName evidence="11">Na_Ca_ex domain-containing protein</fullName>
    </submittedName>
</protein>
<dbReference type="AlphaFoldDB" id="A0A1I8FHP9"/>
<dbReference type="GO" id="GO:0016020">
    <property type="term" value="C:membrane"/>
    <property type="evidence" value="ECO:0007669"/>
    <property type="project" value="UniProtKB-SubCell"/>
</dbReference>
<keyword evidence="4" id="KW-0106">Calcium</keyword>
<name>A0A1I8FHP9_9PLAT</name>
<dbReference type="GO" id="GO:0006874">
    <property type="term" value="P:intracellular calcium ion homeostasis"/>
    <property type="evidence" value="ECO:0007669"/>
    <property type="project" value="TreeGrafter"/>
</dbReference>
<dbReference type="InterPro" id="IPR051359">
    <property type="entry name" value="CaCA_antiporter"/>
</dbReference>
<dbReference type="InterPro" id="IPR044880">
    <property type="entry name" value="NCX_ion-bd_dom_sf"/>
</dbReference>
<dbReference type="GO" id="GO:0008324">
    <property type="term" value="F:monoatomic cation transmembrane transporter activity"/>
    <property type="evidence" value="ECO:0007669"/>
    <property type="project" value="TreeGrafter"/>
</dbReference>
<feature type="region of interest" description="Disordered" evidence="8">
    <location>
        <begin position="1"/>
        <end position="42"/>
    </location>
</feature>
<evidence type="ECO:0000256" key="3">
    <source>
        <dbReference type="ARBA" id="ARBA00022449"/>
    </source>
</evidence>
<evidence type="ECO:0000313" key="10">
    <source>
        <dbReference type="Proteomes" id="UP000095280"/>
    </source>
</evidence>